<dbReference type="RefSeq" id="YP_010000077.1">
    <property type="nucleotide sequence ID" value="NC_053012.1"/>
</dbReference>
<protein>
    <submittedName>
        <fullName evidence="1">Uncharacterized protein</fullName>
    </submittedName>
</protein>
<dbReference type="Proteomes" id="UP000345177">
    <property type="component" value="Segment"/>
</dbReference>
<dbReference type="KEGG" id="vg:62682717"/>
<evidence type="ECO:0000313" key="1">
    <source>
        <dbReference type="EMBL" id="QGF20867.1"/>
    </source>
</evidence>
<dbReference type="GeneID" id="62682717"/>
<name>A0A5Q2F7N1_9CAUD</name>
<organism evidence="1 2">
    <name type="scientific">Serratia phage JS26</name>
    <dbReference type="NCBI Taxonomy" id="2315217"/>
    <lineage>
        <taxon>Viruses</taxon>
        <taxon>Duplodnaviria</taxon>
        <taxon>Heunggongvirae</taxon>
        <taxon>Uroviricota</taxon>
        <taxon>Caudoviricetes</taxon>
        <taxon>Casjensviridae</taxon>
        <taxon>Dunedinvirus</taxon>
        <taxon>Dunedinvirus JS26</taxon>
    </lineage>
</organism>
<keyword evidence="2" id="KW-1185">Reference proteome</keyword>
<evidence type="ECO:0000313" key="2">
    <source>
        <dbReference type="Proteomes" id="UP000345177"/>
    </source>
</evidence>
<sequence>MALAAVKGNRDASATIIKVSADLGGAWALYAQDNILSAPANTQYYMRKWIVVTGGSYRIVGFADDKMTMKIDGVAVGDFNMNTAPYIQFIVNLSAGVHLLDIYYTNVPVNTPSYILYAFYRGSDPVAEFVSTPDDWLVDDSGEPPAPPKPNPLPVMNLPVWLPTPNWADPVVETYEWLTDVLSSESDAEQRRRIRRFPRRAIDATFLRTEEERQLLDISVMGLGKDTHLLPQFWDRVKITAPAAKGTLKLKGDFKDHWLYFPGGLALIRGRETFTYEVVAIAGVSDTELTLAYALNSDWTGECVSVYPLQRARILDTVSTEGYTRTVEKYSVRWEILDFVNLEASWGDAYINPKTTLPVITAWSHNWRDTLQFQMDRNVFLHDNMSGTSLVTDVARTSYHNMRINVTLQGVTEHLKFTKLLYAMAGQHKAFQTSILMDAMTPLYDIRADQGAIIIKQMGYSLMGGVLQDLRTWLVIELMNGTKHYTRVISTRVLDGEEWLFTENTFGNIPKENVRRICWCPVSRLGSDSVEIQHQTDINGVSEVVLAVRGFNSRRKATPIA</sequence>
<proteinExistence type="predicted"/>
<dbReference type="EMBL" id="MN505213">
    <property type="protein sequence ID" value="QGF20867.1"/>
    <property type="molecule type" value="Genomic_DNA"/>
</dbReference>
<accession>A0A5Q2F7N1</accession>
<reference evidence="1 2" key="1">
    <citation type="submission" date="2019-09" db="EMBL/GenBank/DDBJ databases">
        <title>Transcriptional response of Serratia to Siphovirus infection.</title>
        <authorList>
            <person name="Malone L.M."/>
            <person name="Fineran P.C."/>
        </authorList>
    </citation>
    <scope>NUCLEOTIDE SEQUENCE [LARGE SCALE GENOMIC DNA]</scope>
</reference>